<dbReference type="Pfam" id="PF00067">
    <property type="entry name" value="p450"/>
    <property type="match status" value="1"/>
</dbReference>
<evidence type="ECO:0000256" key="1">
    <source>
        <dbReference type="ARBA" id="ARBA00001971"/>
    </source>
</evidence>
<evidence type="ECO:0000256" key="9">
    <source>
        <dbReference type="ARBA" id="ARBA00022848"/>
    </source>
</evidence>
<name>A1BPS3_9CUCU</name>
<keyword evidence="11 14" id="KW-0408">Iron</keyword>
<organism evidence="16">
    <name type="scientific">Ips paraconfusus</name>
    <dbReference type="NCBI Taxonomy" id="89938"/>
    <lineage>
        <taxon>Eukaryota</taxon>
        <taxon>Metazoa</taxon>
        <taxon>Ecdysozoa</taxon>
        <taxon>Arthropoda</taxon>
        <taxon>Hexapoda</taxon>
        <taxon>Insecta</taxon>
        <taxon>Pterygota</taxon>
        <taxon>Neoptera</taxon>
        <taxon>Endopterygota</taxon>
        <taxon>Coleoptera</taxon>
        <taxon>Polyphaga</taxon>
        <taxon>Cucujiformia</taxon>
        <taxon>Curculionidae</taxon>
        <taxon>Scolytinae</taxon>
        <taxon>Ips</taxon>
    </lineage>
</organism>
<keyword evidence="13" id="KW-0472">Membrane</keyword>
<comment type="similarity">
    <text evidence="5 15">Belongs to the cytochrome P450 family.</text>
</comment>
<dbReference type="EMBL" id="DQ471880">
    <property type="protein sequence ID" value="ABF06550.1"/>
    <property type="molecule type" value="mRNA"/>
</dbReference>
<sequence>MKMFIGVLCGLVAVIFLFLLRKYNKLRKKRCRIPNPPGHWLLGNLTLNNLNSGELFDQLRNFARDYGPIYRISIPFLDIVNFFHPADLEIILSQKKHMKKSLLYQFLEGWLGKGLLTSTGSKWQFRRKLLTQAFHFNILQKFVRVFNEETTHLVKRIEEINLTGQSQAGISVLPLITHLTLQSVTETSLGVSNIEKETLKAYRENIYKMGDFLIDRLRKPWRLFNFIYHFTEASKQEQLTINKLHQFTYQVIKEREEVLQSDKTQSVMTSTYSGRKIYKMLDLLLHEKLQFGSIDYEGIREEVDTFMFEGHDTTSAALVFLLHNLASNLAIQEKVRQEIKTVERIPTFQTLQNLPYTDRVIKESLRLYPSVPFISRIASEDFITHTGYSISKGTVLYMHIFDLHRNPEIYPDPLTFDPDRFLPEKVKERHPFAYLPFSAGPRNCIGQKFAMLELKAVLWGLLHKFRLTLDPSTTQINFQVDLILRTQGEIKINFQPLE</sequence>
<evidence type="ECO:0000256" key="4">
    <source>
        <dbReference type="ARBA" id="ARBA00004406"/>
    </source>
</evidence>
<evidence type="ECO:0000256" key="6">
    <source>
        <dbReference type="ARBA" id="ARBA00022617"/>
    </source>
</evidence>
<dbReference type="GO" id="GO:0005506">
    <property type="term" value="F:iron ion binding"/>
    <property type="evidence" value="ECO:0007669"/>
    <property type="project" value="InterPro"/>
</dbReference>
<evidence type="ECO:0000256" key="5">
    <source>
        <dbReference type="ARBA" id="ARBA00010617"/>
    </source>
</evidence>
<dbReference type="InterPro" id="IPR050196">
    <property type="entry name" value="Cytochrome_P450_Monoox"/>
</dbReference>
<evidence type="ECO:0000256" key="7">
    <source>
        <dbReference type="ARBA" id="ARBA00022723"/>
    </source>
</evidence>
<keyword evidence="6 14" id="KW-0349">Heme</keyword>
<dbReference type="GO" id="GO:0005789">
    <property type="term" value="C:endoplasmic reticulum membrane"/>
    <property type="evidence" value="ECO:0007669"/>
    <property type="project" value="UniProtKB-SubCell"/>
</dbReference>
<keyword evidence="8" id="KW-0256">Endoplasmic reticulum</keyword>
<evidence type="ECO:0000256" key="10">
    <source>
        <dbReference type="ARBA" id="ARBA00023002"/>
    </source>
</evidence>
<dbReference type="InterPro" id="IPR036396">
    <property type="entry name" value="Cyt_P450_sf"/>
</dbReference>
<comment type="function">
    <text evidence="2">May be involved in the metabolism of insect hormones and in the breakdown of synthetic insecticides.</text>
</comment>
<dbReference type="GO" id="GO:0016705">
    <property type="term" value="F:oxidoreductase activity, acting on paired donors, with incorporation or reduction of molecular oxygen"/>
    <property type="evidence" value="ECO:0007669"/>
    <property type="project" value="InterPro"/>
</dbReference>
<gene>
    <name evidence="16" type="primary">CYP4BG1</name>
</gene>
<dbReference type="PRINTS" id="PR00385">
    <property type="entry name" value="P450"/>
</dbReference>
<dbReference type="PANTHER" id="PTHR24291">
    <property type="entry name" value="CYTOCHROME P450 FAMILY 4"/>
    <property type="match status" value="1"/>
</dbReference>
<dbReference type="SUPFAM" id="SSF48264">
    <property type="entry name" value="Cytochrome P450"/>
    <property type="match status" value="1"/>
</dbReference>
<dbReference type="PROSITE" id="PS00086">
    <property type="entry name" value="CYTOCHROME_P450"/>
    <property type="match status" value="1"/>
</dbReference>
<reference evidence="16" key="1">
    <citation type="submission" date="2006-04" db="EMBL/GenBank/DDBJ databases">
        <authorList>
            <person name="Huber D.P.W."/>
            <person name="Erickson M.L."/>
            <person name="Leutenegger C.M."/>
            <person name="Bohlmann J."/>
            <person name="Seybold S.J."/>
        </authorList>
    </citation>
    <scope>NUCLEOTIDE SEQUENCE</scope>
</reference>
<dbReference type="GO" id="GO:0020037">
    <property type="term" value="F:heme binding"/>
    <property type="evidence" value="ECO:0007669"/>
    <property type="project" value="InterPro"/>
</dbReference>
<dbReference type="InterPro" id="IPR017972">
    <property type="entry name" value="Cyt_P450_CS"/>
</dbReference>
<evidence type="ECO:0000313" key="16">
    <source>
        <dbReference type="EMBL" id="ABF06550.1"/>
    </source>
</evidence>
<evidence type="ECO:0000256" key="15">
    <source>
        <dbReference type="RuleBase" id="RU000461"/>
    </source>
</evidence>
<evidence type="ECO:0000256" key="2">
    <source>
        <dbReference type="ARBA" id="ARBA00003690"/>
    </source>
</evidence>
<keyword evidence="12 15" id="KW-0503">Monooxygenase</keyword>
<comment type="subcellular location">
    <subcellularLocation>
        <location evidence="4">Endoplasmic reticulum membrane</location>
        <topology evidence="4">Peripheral membrane protein</topology>
    </subcellularLocation>
    <subcellularLocation>
        <location evidence="3">Microsome membrane</location>
        <topology evidence="3">Peripheral membrane protein</topology>
    </subcellularLocation>
</comment>
<evidence type="ECO:0000256" key="11">
    <source>
        <dbReference type="ARBA" id="ARBA00023004"/>
    </source>
</evidence>
<comment type="cofactor">
    <cofactor evidence="1 14">
        <name>heme</name>
        <dbReference type="ChEBI" id="CHEBI:30413"/>
    </cofactor>
</comment>
<keyword evidence="7 14" id="KW-0479">Metal-binding</keyword>
<dbReference type="Gene3D" id="1.10.630.10">
    <property type="entry name" value="Cytochrome P450"/>
    <property type="match status" value="1"/>
</dbReference>
<feature type="binding site" description="axial binding residue" evidence="14">
    <location>
        <position position="444"/>
    </location>
    <ligand>
        <name>heme</name>
        <dbReference type="ChEBI" id="CHEBI:30413"/>
    </ligand>
    <ligandPart>
        <name>Fe</name>
        <dbReference type="ChEBI" id="CHEBI:18248"/>
    </ligandPart>
</feature>
<evidence type="ECO:0000256" key="13">
    <source>
        <dbReference type="ARBA" id="ARBA00023136"/>
    </source>
</evidence>
<protein>
    <submittedName>
        <fullName evidence="16">CYP4BG1</fullName>
    </submittedName>
</protein>
<evidence type="ECO:0000256" key="8">
    <source>
        <dbReference type="ARBA" id="ARBA00022824"/>
    </source>
</evidence>
<evidence type="ECO:0000256" key="3">
    <source>
        <dbReference type="ARBA" id="ARBA00004174"/>
    </source>
</evidence>
<dbReference type="PRINTS" id="PR00463">
    <property type="entry name" value="EP450I"/>
</dbReference>
<dbReference type="InterPro" id="IPR001128">
    <property type="entry name" value="Cyt_P450"/>
</dbReference>
<accession>A1BPS3</accession>
<dbReference type="CDD" id="cd20628">
    <property type="entry name" value="CYP4"/>
    <property type="match status" value="1"/>
</dbReference>
<reference evidence="16" key="2">
    <citation type="journal article" date="2007" name="Insect Mol. Biol.">
        <title>Isolation and extreme sex-specific expression of cytochrome P450 genes in the bark beetle, Ips paraconfusus, following feeding on the phloem of host ponderosa pine, Pinus ponderosa.</title>
        <authorList>
            <person name="Huber D.P."/>
            <person name="Erickson M.L."/>
            <person name="Leutenegger C.M."/>
            <person name="Bohlmann J."/>
            <person name="Seybold S.J."/>
        </authorList>
    </citation>
    <scope>NUCLEOTIDE SEQUENCE</scope>
</reference>
<keyword evidence="9" id="KW-0492">Microsome</keyword>
<dbReference type="GO" id="GO:0004497">
    <property type="term" value="F:monooxygenase activity"/>
    <property type="evidence" value="ECO:0007669"/>
    <property type="project" value="UniProtKB-KW"/>
</dbReference>
<dbReference type="PANTHER" id="PTHR24291:SF189">
    <property type="entry name" value="CYTOCHROME P450 4C3-RELATED"/>
    <property type="match status" value="1"/>
</dbReference>
<proteinExistence type="evidence at transcript level"/>
<dbReference type="AlphaFoldDB" id="A1BPS3"/>
<dbReference type="InterPro" id="IPR002401">
    <property type="entry name" value="Cyt_P450_E_grp-I"/>
</dbReference>
<evidence type="ECO:0000256" key="14">
    <source>
        <dbReference type="PIRSR" id="PIRSR602401-1"/>
    </source>
</evidence>
<evidence type="ECO:0000256" key="12">
    <source>
        <dbReference type="ARBA" id="ARBA00023033"/>
    </source>
</evidence>
<keyword evidence="10 15" id="KW-0560">Oxidoreductase</keyword>